<dbReference type="AlphaFoldDB" id="A0A173ZRQ0"/>
<dbReference type="PANTHER" id="PTHR48098:SF1">
    <property type="entry name" value="DIACYLGLYCEROL ACYLTRANSFERASE_MYCOLYLTRANSFERASE AG85A"/>
    <property type="match status" value="1"/>
</dbReference>
<protein>
    <submittedName>
        <fullName evidence="1">Esterase</fullName>
        <ecNumber evidence="1">3.1.2.12</ecNumber>
    </submittedName>
</protein>
<dbReference type="Proteomes" id="UP000095651">
    <property type="component" value="Unassembled WGS sequence"/>
</dbReference>
<reference evidence="1 2" key="1">
    <citation type="submission" date="2015-09" db="EMBL/GenBank/DDBJ databases">
        <authorList>
            <consortium name="Pathogen Informatics"/>
        </authorList>
    </citation>
    <scope>NUCLEOTIDE SEQUENCE [LARGE SCALE GENOMIC DNA]</scope>
    <source>
        <strain evidence="1 2">2789STDY5608850</strain>
    </source>
</reference>
<dbReference type="EC" id="3.1.2.12" evidence="1"/>
<dbReference type="Pfam" id="PF00756">
    <property type="entry name" value="Esterase"/>
    <property type="match status" value="1"/>
</dbReference>
<dbReference type="GO" id="GO:0016747">
    <property type="term" value="F:acyltransferase activity, transferring groups other than amino-acyl groups"/>
    <property type="evidence" value="ECO:0007669"/>
    <property type="project" value="TreeGrafter"/>
</dbReference>
<dbReference type="PANTHER" id="PTHR48098">
    <property type="entry name" value="ENTEROCHELIN ESTERASE-RELATED"/>
    <property type="match status" value="1"/>
</dbReference>
<evidence type="ECO:0000313" key="2">
    <source>
        <dbReference type="Proteomes" id="UP000095651"/>
    </source>
</evidence>
<accession>A0A173ZRQ0</accession>
<dbReference type="InterPro" id="IPR029058">
    <property type="entry name" value="AB_hydrolase_fold"/>
</dbReference>
<dbReference type="Gene3D" id="3.40.50.1820">
    <property type="entry name" value="alpha/beta hydrolase"/>
    <property type="match status" value="1"/>
</dbReference>
<dbReference type="RefSeq" id="WP_055653325.1">
    <property type="nucleotide sequence ID" value="NZ_CABIXC010000002.1"/>
</dbReference>
<dbReference type="EMBL" id="CYZE01000002">
    <property type="protein sequence ID" value="CUN77898.1"/>
    <property type="molecule type" value="Genomic_DNA"/>
</dbReference>
<keyword evidence="1" id="KW-0378">Hydrolase</keyword>
<name>A0A173ZRQ0_9FIRM</name>
<gene>
    <name evidence="1" type="primary">frmB_1</name>
    <name evidence="1" type="ORF">ERS852407_01071</name>
</gene>
<dbReference type="InterPro" id="IPR050583">
    <property type="entry name" value="Mycobacterial_A85_antigen"/>
</dbReference>
<evidence type="ECO:0000313" key="1">
    <source>
        <dbReference type="EMBL" id="CUN77898.1"/>
    </source>
</evidence>
<dbReference type="InterPro" id="IPR000801">
    <property type="entry name" value="Esterase-like"/>
</dbReference>
<dbReference type="SUPFAM" id="SSF53474">
    <property type="entry name" value="alpha/beta-Hydrolases"/>
    <property type="match status" value="1"/>
</dbReference>
<proteinExistence type="predicted"/>
<organism evidence="1 2">
    <name type="scientific">Hungatella hathewayi</name>
    <dbReference type="NCBI Taxonomy" id="154046"/>
    <lineage>
        <taxon>Bacteria</taxon>
        <taxon>Bacillati</taxon>
        <taxon>Bacillota</taxon>
        <taxon>Clostridia</taxon>
        <taxon>Lachnospirales</taxon>
        <taxon>Lachnospiraceae</taxon>
        <taxon>Hungatella</taxon>
    </lineage>
</organism>
<dbReference type="GO" id="GO:0018738">
    <property type="term" value="F:S-formylglutathione hydrolase activity"/>
    <property type="evidence" value="ECO:0007669"/>
    <property type="project" value="UniProtKB-EC"/>
</dbReference>
<sequence length="272" mass="30671">MALLNVDFHSYYLGMDSPLTVLLPEKRGRKPEAAPDKKYPVLYLLHGHADDNTAWIRKSDLELLVRDHDVIVVMPSAHRSFYTNGKYGHLYFDYITKELPIVVSNFFPASTRREDTFIGGLSMGGYGALKAALSCPEQYAGAAAMSAANSPFEAMKAAGTMFSVSDFMDNVYRIFGEEEEYKGSKDDLEYLAKQTAASTGPKPRIYHSCGQQDPLYGLNVEFKQFMETNCPELDYHYCECEGNHNWGFWNPQLKCILEYFGLIPVSREKSGT</sequence>